<dbReference type="SMART" id="SM01017">
    <property type="entry name" value="Arrestin_C"/>
    <property type="match status" value="1"/>
</dbReference>
<dbReference type="InterPro" id="IPR011022">
    <property type="entry name" value="Arrestin_C-like"/>
</dbReference>
<name>A0A3Q3WY93_MOLML</name>
<dbReference type="SUPFAM" id="SSF81296">
    <property type="entry name" value="E set domains"/>
    <property type="match status" value="2"/>
</dbReference>
<dbReference type="InterPro" id="IPR014753">
    <property type="entry name" value="Arrestin_N"/>
</dbReference>
<dbReference type="InterPro" id="IPR014752">
    <property type="entry name" value="Arrestin-like_C"/>
</dbReference>
<keyword evidence="7" id="KW-1185">Reference proteome</keyword>
<evidence type="ECO:0000256" key="1">
    <source>
        <dbReference type="ARBA" id="ARBA00005298"/>
    </source>
</evidence>
<dbReference type="PANTHER" id="PTHR11792:SF15">
    <property type="entry name" value="S-ARRESTIN"/>
    <property type="match status" value="1"/>
</dbReference>
<proteinExistence type="inferred from homology"/>
<evidence type="ECO:0000256" key="3">
    <source>
        <dbReference type="ARBA" id="ARBA00041305"/>
    </source>
</evidence>
<evidence type="ECO:0000256" key="2">
    <source>
        <dbReference type="ARBA" id="ARBA00040206"/>
    </source>
</evidence>
<protein>
    <recommendedName>
        <fullName evidence="2">S-arrestin</fullName>
    </recommendedName>
    <alternativeName>
        <fullName evidence="4">Retinal S-antigen</fullName>
    </alternativeName>
    <alternativeName>
        <fullName evidence="3">Rod photoreceptor arrestin</fullName>
    </alternativeName>
</protein>
<dbReference type="InterPro" id="IPR000698">
    <property type="entry name" value="Arrestin"/>
</dbReference>
<reference evidence="6" key="1">
    <citation type="submission" date="2025-08" db="UniProtKB">
        <authorList>
            <consortium name="Ensembl"/>
        </authorList>
    </citation>
    <scope>IDENTIFICATION</scope>
</reference>
<sequence>VGVYMGKRDFVDRVDTVDPVFVTLSCTFRYGRDDMDVMGIAFRRELYLATRQVYPPLQDREKGIHTKIQAKLLRKLGSNAYPFFFEFPDNLPCSVALQPAPHDVGKQCAVEFEIKAFSAESQDAKLHKSTVKLMLRKVQYAPEGEGVAPSVETTRDFVMSDKPLHVKASLDKEFQIYYHGETIKVHVSVTNNSSKNVKNIIVSDQVATVVLYSNDSYLKCVAIEEPRDSVSPGATLQKVYSLLPLLANNRERRGIALDGKLKHEDTNLASSSIKAGVLKEVMGIMVSYRVMVKLIVGEVGLEVPFKLMHSKPDSSELEEEMEFQEFQRSYLKGMIDDED</sequence>
<feature type="domain" description="Arrestin C-terminal-like" evidence="5">
    <location>
        <begin position="160"/>
        <end position="312"/>
    </location>
</feature>
<dbReference type="PROSITE" id="PS00295">
    <property type="entry name" value="ARRESTINS"/>
    <property type="match status" value="1"/>
</dbReference>
<dbReference type="InterPro" id="IPR014756">
    <property type="entry name" value="Ig_E-set"/>
</dbReference>
<accession>A0A3Q3WY93</accession>
<reference evidence="6" key="2">
    <citation type="submission" date="2025-09" db="UniProtKB">
        <authorList>
            <consortium name="Ensembl"/>
        </authorList>
    </citation>
    <scope>IDENTIFICATION</scope>
</reference>
<dbReference type="FunFam" id="2.60.40.640:FF:000011">
    <property type="entry name" value="S-arrestin isoform X2"/>
    <property type="match status" value="1"/>
</dbReference>
<organism evidence="6 7">
    <name type="scientific">Mola mola</name>
    <name type="common">Ocean sunfish</name>
    <name type="synonym">Tetraodon mola</name>
    <dbReference type="NCBI Taxonomy" id="94237"/>
    <lineage>
        <taxon>Eukaryota</taxon>
        <taxon>Metazoa</taxon>
        <taxon>Chordata</taxon>
        <taxon>Craniata</taxon>
        <taxon>Vertebrata</taxon>
        <taxon>Euteleostomi</taxon>
        <taxon>Actinopterygii</taxon>
        <taxon>Neopterygii</taxon>
        <taxon>Teleostei</taxon>
        <taxon>Neoteleostei</taxon>
        <taxon>Acanthomorphata</taxon>
        <taxon>Eupercaria</taxon>
        <taxon>Tetraodontiformes</taxon>
        <taxon>Molidae</taxon>
        <taxon>Mola</taxon>
    </lineage>
</organism>
<dbReference type="PRINTS" id="PR00309">
    <property type="entry name" value="ARRESTIN"/>
</dbReference>
<dbReference type="GO" id="GO:0001750">
    <property type="term" value="C:photoreceptor outer segment"/>
    <property type="evidence" value="ECO:0007669"/>
    <property type="project" value="TreeGrafter"/>
</dbReference>
<evidence type="ECO:0000259" key="5">
    <source>
        <dbReference type="SMART" id="SM01017"/>
    </source>
</evidence>
<evidence type="ECO:0000256" key="4">
    <source>
        <dbReference type="ARBA" id="ARBA00042071"/>
    </source>
</evidence>
<dbReference type="AlphaFoldDB" id="A0A3Q3WY93"/>
<dbReference type="GO" id="GO:0001664">
    <property type="term" value="F:G protein-coupled receptor binding"/>
    <property type="evidence" value="ECO:0007669"/>
    <property type="project" value="TreeGrafter"/>
</dbReference>
<dbReference type="Ensembl" id="ENSMMOT00000014634.1">
    <property type="protein sequence ID" value="ENSMMOP00000014399.1"/>
    <property type="gene ID" value="ENSMMOG00000011021.1"/>
</dbReference>
<evidence type="ECO:0000313" key="6">
    <source>
        <dbReference type="Ensembl" id="ENSMMOP00000014399.1"/>
    </source>
</evidence>
<dbReference type="Gene3D" id="2.60.40.640">
    <property type="match status" value="1"/>
</dbReference>
<dbReference type="GO" id="GO:0007165">
    <property type="term" value="P:signal transduction"/>
    <property type="evidence" value="ECO:0007669"/>
    <property type="project" value="InterPro"/>
</dbReference>
<dbReference type="GO" id="GO:0001917">
    <property type="term" value="C:photoreceptor inner segment"/>
    <property type="evidence" value="ECO:0007669"/>
    <property type="project" value="TreeGrafter"/>
</dbReference>
<dbReference type="Pfam" id="PF02752">
    <property type="entry name" value="Arrestin_C"/>
    <property type="match status" value="1"/>
</dbReference>
<dbReference type="FunFam" id="2.60.40.840:FF:000002">
    <property type="entry name" value="Arrestin 3"/>
    <property type="match status" value="1"/>
</dbReference>
<dbReference type="PANTHER" id="PTHR11792">
    <property type="entry name" value="ARRESTIN"/>
    <property type="match status" value="1"/>
</dbReference>
<dbReference type="OMA" id="QPAPQDM"/>
<evidence type="ECO:0000313" key="7">
    <source>
        <dbReference type="Proteomes" id="UP000261620"/>
    </source>
</evidence>
<dbReference type="InterPro" id="IPR011021">
    <property type="entry name" value="Arrestin-like_N"/>
</dbReference>
<dbReference type="Gene3D" id="2.60.40.840">
    <property type="match status" value="1"/>
</dbReference>
<dbReference type="GO" id="GO:0002031">
    <property type="term" value="P:G protein-coupled receptor internalization"/>
    <property type="evidence" value="ECO:0007669"/>
    <property type="project" value="TreeGrafter"/>
</dbReference>
<comment type="similarity">
    <text evidence="1">Belongs to the arrestin family.</text>
</comment>
<dbReference type="Pfam" id="PF00339">
    <property type="entry name" value="Arrestin_N"/>
    <property type="match status" value="1"/>
</dbReference>
<dbReference type="Proteomes" id="UP000261620">
    <property type="component" value="Unplaced"/>
</dbReference>
<dbReference type="InterPro" id="IPR017864">
    <property type="entry name" value="Arrestin_CS"/>
</dbReference>
<dbReference type="GO" id="GO:0007399">
    <property type="term" value="P:nervous system development"/>
    <property type="evidence" value="ECO:0007669"/>
    <property type="project" value="UniProtKB-ARBA"/>
</dbReference>